<feature type="transmembrane region" description="Helical" evidence="9">
    <location>
        <begin position="472"/>
        <end position="494"/>
    </location>
</feature>
<feature type="transmembrane region" description="Helical" evidence="9">
    <location>
        <begin position="12"/>
        <end position="33"/>
    </location>
</feature>
<feature type="transmembrane region" description="Helical" evidence="9">
    <location>
        <begin position="988"/>
        <end position="1008"/>
    </location>
</feature>
<dbReference type="FunFam" id="1.20.1640.10:FF:000001">
    <property type="entry name" value="Efflux pump membrane transporter"/>
    <property type="match status" value="1"/>
</dbReference>
<dbReference type="SUPFAM" id="SSF82866">
    <property type="entry name" value="Multidrug efflux transporter AcrB transmembrane domain"/>
    <property type="match status" value="2"/>
</dbReference>
<dbReference type="Pfam" id="PF00873">
    <property type="entry name" value="ACR_tran"/>
    <property type="match status" value="1"/>
</dbReference>
<accession>A0A7C9GNN2</accession>
<evidence type="ECO:0000256" key="4">
    <source>
        <dbReference type="ARBA" id="ARBA00022475"/>
    </source>
</evidence>
<sequence>MMSRIFIDRPIFAWVLAIIVMLAGVGAILSLPVGQYPDVAPPQVNIRATYPGASAETIQNSVTQVIEQQLTGIDGLLYFSSSSSSRGQVSISAVFDKGTDPDIAQVQVQNQVQQSLARLPQQVQQQGIRVTKSNPDFLMIVAIYDETDRLNRSDISDYLTTNLQDTLARVEGVGDVNVFGSPYAMRIWLNPDRLTSYALMPGDVITAIQNQNTEVAAGELGGQPQPAEQMLNATVTAQARMQTPEEFRAIILKTLPSGATVRLQDVARIELGAESYASSSRVNGHSGAGLSISLAPGADALKTAELVKAVVEKAAPAFPAGLKFAYANDTTAFIKLSVDEVVQTLFEAIVLVIIVMFVFLQNWRATLIPTIAVPVVLLGTFAIFYLAGFSINTLTLFGLVLAIGLLVDDAIVVVENVQRLLEENPEMTPREATIQSMEEIQVALVAIAIVLSAVFLPMAFFGGSTGVIYRQFSVTIVSAMVLSALVALILSPALTATLLKQKPPEGEAPKGWADRHFPRIVAAAEGLGDGFNRRFDRATDQYVTAVDGIINRKWLFLAIYAAVVALLVLLFVRLPTSFLPTEDQGSAQLQFRLPAGATQGRTEQVQLAVENYFLTQEKANTSVILTVAGGGGGGASGQNTGQGFLNFVPWDQREGSEDSADAIVARASAAFTNFRDAQVFALVPPAIRGLGQSNGFTMQLQNSSGMTRAEFIAARERLLAAATADPMLTGVRLGELPDIATLQVDIDQQKLSALGLTQGDVNTTLSTAWGGRYVNDFVDRGRVKRVFVQGDAEFRAEPDNLAQWFVRGSGGQMAPFSAFARTSWSQAPTTLSRFQGIPSYEFQGQAAAGVSSGDAMARMEELAREIPGTSVAWAGLSFQERLSSGQAPLLYGLSLVVVFLCLAALYESWSIPIAVLLVIPLGLVGAVFAVTLRGLENDVYLQIGLLTTMGLAAKNAILVIEFAERAEKQGKRVIDAALEASRLRLRPILMTSLAFIFGVLPLALSTGAGANSRIAIGTAVIGGMLTATILAIFYIPLFFVLVRRTVRDGFHRQPPKVAAA</sequence>
<dbReference type="PANTHER" id="PTHR32063:SF32">
    <property type="entry name" value="AMINOGLYCOSIDE EFFLUX PUMP-RELATED"/>
    <property type="match status" value="1"/>
</dbReference>
<feature type="transmembrane region" description="Helical" evidence="9">
    <location>
        <begin position="889"/>
        <end position="906"/>
    </location>
</feature>
<dbReference type="AlphaFoldDB" id="A0A7C9GNN2"/>
<keyword evidence="4" id="KW-1003">Cell membrane</keyword>
<feature type="transmembrane region" description="Helical" evidence="9">
    <location>
        <begin position="554"/>
        <end position="574"/>
    </location>
</feature>
<dbReference type="Gene3D" id="1.20.1640.10">
    <property type="entry name" value="Multidrug efflux transporter AcrB transmembrane domain"/>
    <property type="match status" value="2"/>
</dbReference>
<dbReference type="OrthoDB" id="9807350at2"/>
<dbReference type="GO" id="GO:0009636">
    <property type="term" value="P:response to toxic substance"/>
    <property type="evidence" value="ECO:0007669"/>
    <property type="project" value="UniProtKB-ARBA"/>
</dbReference>
<feature type="transmembrane region" description="Helical" evidence="9">
    <location>
        <begin position="394"/>
        <end position="414"/>
    </location>
</feature>
<comment type="similarity">
    <text evidence="2 9">Belongs to the resistance-nodulation-cell division (RND) (TC 2.A.6) family.</text>
</comment>
<dbReference type="NCBIfam" id="TIGR00915">
    <property type="entry name" value="2A0602"/>
    <property type="match status" value="1"/>
</dbReference>
<keyword evidence="5 9" id="KW-0997">Cell inner membrane</keyword>
<feature type="transmembrane region" description="Helical" evidence="9">
    <location>
        <begin position="367"/>
        <end position="388"/>
    </location>
</feature>
<feature type="transmembrane region" description="Helical" evidence="9">
    <location>
        <begin position="440"/>
        <end position="460"/>
    </location>
</feature>
<keyword evidence="3 9" id="KW-0813">Transport</keyword>
<evidence type="ECO:0000256" key="3">
    <source>
        <dbReference type="ARBA" id="ARBA00022448"/>
    </source>
</evidence>
<reference evidence="10 11" key="1">
    <citation type="submission" date="2019-09" db="EMBL/GenBank/DDBJ databases">
        <title>Polymorphobacter sp. isolated from a lake in China.</title>
        <authorList>
            <person name="Liu Z."/>
        </authorList>
    </citation>
    <scope>NUCLEOTIDE SEQUENCE [LARGE SCALE GENOMIC DNA]</scope>
    <source>
        <strain evidence="10 11">D40P</strain>
    </source>
</reference>
<comment type="subcellular location">
    <subcellularLocation>
        <location evidence="1 9">Cell inner membrane</location>
        <topology evidence="1 9">Multi-pass membrane protein</topology>
    </subcellularLocation>
</comment>
<dbReference type="Gene3D" id="3.30.70.1430">
    <property type="entry name" value="Multidrug efflux transporter AcrB pore domain"/>
    <property type="match status" value="2"/>
</dbReference>
<dbReference type="InterPro" id="IPR004764">
    <property type="entry name" value="MdtF-like"/>
</dbReference>
<dbReference type="EMBL" id="WIOL01000001">
    <property type="protein sequence ID" value="MQT16413.1"/>
    <property type="molecule type" value="Genomic_DNA"/>
</dbReference>
<dbReference type="InterPro" id="IPR027463">
    <property type="entry name" value="AcrB_DN_DC_subdom"/>
</dbReference>
<dbReference type="PANTHER" id="PTHR32063">
    <property type="match status" value="1"/>
</dbReference>
<dbReference type="Proteomes" id="UP000481327">
    <property type="component" value="Unassembled WGS sequence"/>
</dbReference>
<keyword evidence="11" id="KW-1185">Reference proteome</keyword>
<evidence type="ECO:0000256" key="6">
    <source>
        <dbReference type="ARBA" id="ARBA00022692"/>
    </source>
</evidence>
<dbReference type="FunFam" id="3.30.70.1430:FF:000001">
    <property type="entry name" value="Efflux pump membrane transporter"/>
    <property type="match status" value="1"/>
</dbReference>
<feature type="transmembrane region" description="Helical" evidence="9">
    <location>
        <begin position="913"/>
        <end position="933"/>
    </location>
</feature>
<evidence type="ECO:0000256" key="7">
    <source>
        <dbReference type="ARBA" id="ARBA00022989"/>
    </source>
</evidence>
<keyword evidence="6 9" id="KW-0812">Transmembrane</keyword>
<dbReference type="PRINTS" id="PR00702">
    <property type="entry name" value="ACRIFLAVINRP"/>
</dbReference>
<dbReference type="Gene3D" id="3.30.70.1440">
    <property type="entry name" value="Multidrug efflux transporter AcrB pore domain"/>
    <property type="match status" value="1"/>
</dbReference>
<feature type="transmembrane region" description="Helical" evidence="9">
    <location>
        <begin position="939"/>
        <end position="963"/>
    </location>
</feature>
<evidence type="ECO:0000313" key="10">
    <source>
        <dbReference type="EMBL" id="MQT16413.1"/>
    </source>
</evidence>
<evidence type="ECO:0000313" key="11">
    <source>
        <dbReference type="Proteomes" id="UP000481327"/>
    </source>
</evidence>
<feature type="transmembrane region" description="Helical" evidence="9">
    <location>
        <begin position="1014"/>
        <end position="1042"/>
    </location>
</feature>
<evidence type="ECO:0000256" key="1">
    <source>
        <dbReference type="ARBA" id="ARBA00004429"/>
    </source>
</evidence>
<dbReference type="Gene3D" id="3.30.2090.10">
    <property type="entry name" value="Multidrug efflux transporter AcrB TolC docking domain, DN and DC subdomains"/>
    <property type="match status" value="2"/>
</dbReference>
<feature type="transmembrane region" description="Helical" evidence="9">
    <location>
        <begin position="341"/>
        <end position="360"/>
    </location>
</feature>
<evidence type="ECO:0000256" key="5">
    <source>
        <dbReference type="ARBA" id="ARBA00022519"/>
    </source>
</evidence>
<proteinExistence type="inferred from homology"/>
<name>A0A7C9GNN2_9SPHN</name>
<dbReference type="GO" id="GO:0015562">
    <property type="term" value="F:efflux transmembrane transporter activity"/>
    <property type="evidence" value="ECO:0007669"/>
    <property type="project" value="InterPro"/>
</dbReference>
<organism evidence="10 11">
    <name type="scientific">Sandarakinorhabdus fusca</name>
    <dbReference type="NCBI Taxonomy" id="1439888"/>
    <lineage>
        <taxon>Bacteria</taxon>
        <taxon>Pseudomonadati</taxon>
        <taxon>Pseudomonadota</taxon>
        <taxon>Alphaproteobacteria</taxon>
        <taxon>Sphingomonadales</taxon>
        <taxon>Sphingosinicellaceae</taxon>
        <taxon>Sandarakinorhabdus</taxon>
    </lineage>
</organism>
<dbReference type="SUPFAM" id="SSF82693">
    <property type="entry name" value="Multidrug efflux transporter AcrB pore domain, PN1, PN2, PC1 and PC2 subdomains"/>
    <property type="match status" value="4"/>
</dbReference>
<keyword evidence="7 9" id="KW-1133">Transmembrane helix</keyword>
<dbReference type="NCBIfam" id="NF000282">
    <property type="entry name" value="RND_permease_1"/>
    <property type="match status" value="1"/>
</dbReference>
<gene>
    <name evidence="10" type="ORF">F3168_03965</name>
</gene>
<comment type="caution">
    <text evidence="10">The sequence shown here is derived from an EMBL/GenBank/DDBJ whole genome shotgun (WGS) entry which is preliminary data.</text>
</comment>
<dbReference type="InterPro" id="IPR001036">
    <property type="entry name" value="Acrflvin-R"/>
</dbReference>
<dbReference type="Gene3D" id="3.30.70.1320">
    <property type="entry name" value="Multidrug efflux transporter AcrB pore domain like"/>
    <property type="match status" value="1"/>
</dbReference>
<evidence type="ECO:0000256" key="9">
    <source>
        <dbReference type="RuleBase" id="RU364070"/>
    </source>
</evidence>
<keyword evidence="8 9" id="KW-0472">Membrane</keyword>
<protein>
    <recommendedName>
        <fullName evidence="9">Efflux pump membrane transporter</fullName>
    </recommendedName>
</protein>
<dbReference type="GO" id="GO:0005886">
    <property type="term" value="C:plasma membrane"/>
    <property type="evidence" value="ECO:0007669"/>
    <property type="project" value="UniProtKB-SubCell"/>
</dbReference>
<dbReference type="SUPFAM" id="SSF82714">
    <property type="entry name" value="Multidrug efflux transporter AcrB TolC docking domain, DN and DC subdomains"/>
    <property type="match status" value="2"/>
</dbReference>
<evidence type="ECO:0000256" key="8">
    <source>
        <dbReference type="ARBA" id="ARBA00023136"/>
    </source>
</evidence>
<evidence type="ECO:0000256" key="2">
    <source>
        <dbReference type="ARBA" id="ARBA00010942"/>
    </source>
</evidence>
<dbReference type="GO" id="GO:0042910">
    <property type="term" value="F:xenobiotic transmembrane transporter activity"/>
    <property type="evidence" value="ECO:0007669"/>
    <property type="project" value="TreeGrafter"/>
</dbReference>